<dbReference type="EMBL" id="JRJU01000018">
    <property type="protein sequence ID" value="KHF39480.1"/>
    <property type="molecule type" value="Genomic_DNA"/>
</dbReference>
<dbReference type="GO" id="GO:0005886">
    <property type="term" value="C:plasma membrane"/>
    <property type="evidence" value="ECO:0007669"/>
    <property type="project" value="UniProtKB-SubCell"/>
</dbReference>
<organism evidence="8 9">
    <name type="scientific">Halalkalibacter okhensis</name>
    <dbReference type="NCBI Taxonomy" id="333138"/>
    <lineage>
        <taxon>Bacteria</taxon>
        <taxon>Bacillati</taxon>
        <taxon>Bacillota</taxon>
        <taxon>Bacilli</taxon>
        <taxon>Bacillales</taxon>
        <taxon>Bacillaceae</taxon>
        <taxon>Halalkalibacter</taxon>
    </lineage>
</organism>
<evidence type="ECO:0000256" key="2">
    <source>
        <dbReference type="ARBA" id="ARBA00008814"/>
    </source>
</evidence>
<comment type="caution">
    <text evidence="8">The sequence shown here is derived from an EMBL/GenBank/DDBJ whole genome shotgun (WGS) entry which is preliminary data.</text>
</comment>
<proteinExistence type="inferred from homology"/>
<evidence type="ECO:0000259" key="7">
    <source>
        <dbReference type="PROSITE" id="PS50983"/>
    </source>
</evidence>
<comment type="subcellular location">
    <subcellularLocation>
        <location evidence="1">Cell membrane</location>
        <topology evidence="1">Lipid-anchor</topology>
    </subcellularLocation>
</comment>
<evidence type="ECO:0000256" key="3">
    <source>
        <dbReference type="ARBA" id="ARBA00022448"/>
    </source>
</evidence>
<dbReference type="STRING" id="333138.LQ50_14555"/>
<accession>A0A0B0IDW1</accession>
<dbReference type="OrthoDB" id="9793175at2"/>
<name>A0A0B0IDW1_9BACI</name>
<dbReference type="GO" id="GO:1901678">
    <property type="term" value="P:iron coordination entity transport"/>
    <property type="evidence" value="ECO:0007669"/>
    <property type="project" value="UniProtKB-ARBA"/>
</dbReference>
<evidence type="ECO:0000313" key="8">
    <source>
        <dbReference type="EMBL" id="KHF39480.1"/>
    </source>
</evidence>
<dbReference type="PANTHER" id="PTHR30532">
    <property type="entry name" value="IRON III DICITRATE-BINDING PERIPLASMIC PROTEIN"/>
    <property type="match status" value="1"/>
</dbReference>
<dbReference type="InterPro" id="IPR002491">
    <property type="entry name" value="ABC_transptr_periplasmic_BD"/>
</dbReference>
<dbReference type="PRINTS" id="PR01715">
    <property type="entry name" value="FERRIBNDNGPP"/>
</dbReference>
<reference evidence="8 9" key="1">
    <citation type="submission" date="2014-09" db="EMBL/GenBank/DDBJ databases">
        <title>Genome sequencing and annotation of Bacillus Okhensis strain Kh10-101T.</title>
        <authorList>
            <person name="Prakash J.S."/>
        </authorList>
    </citation>
    <scope>NUCLEOTIDE SEQUENCE [LARGE SCALE GENOMIC DNA]</scope>
    <source>
        <strain evidence="9">Kh10-101T</strain>
    </source>
</reference>
<evidence type="ECO:0000313" key="9">
    <source>
        <dbReference type="Proteomes" id="UP000030832"/>
    </source>
</evidence>
<dbReference type="Gene3D" id="3.40.50.1980">
    <property type="entry name" value="Nitrogenase molybdenum iron protein domain"/>
    <property type="match status" value="2"/>
</dbReference>
<dbReference type="AlphaFoldDB" id="A0A0B0IDW1"/>
<dbReference type="GO" id="GO:0030288">
    <property type="term" value="C:outer membrane-bounded periplasmic space"/>
    <property type="evidence" value="ECO:0007669"/>
    <property type="project" value="TreeGrafter"/>
</dbReference>
<keyword evidence="4 6" id="KW-0732">Signal</keyword>
<dbReference type="PANTHER" id="PTHR30532:SF29">
    <property type="entry name" value="FE(3+) DICITRATE-BINDING PERIPLASMIC PROTEIN"/>
    <property type="match status" value="1"/>
</dbReference>
<gene>
    <name evidence="8" type="ORF">LQ50_14555</name>
</gene>
<keyword evidence="9" id="KW-1185">Reference proteome</keyword>
<feature type="chain" id="PRO_5039398495" evidence="6">
    <location>
        <begin position="21"/>
        <end position="334"/>
    </location>
</feature>
<keyword evidence="3" id="KW-0813">Transport</keyword>
<protein>
    <submittedName>
        <fullName evidence="8">Ferrichrome ABC transporter substrate-binding protein</fullName>
    </submittedName>
</protein>
<feature type="domain" description="Fe/B12 periplasmic-binding" evidence="7">
    <location>
        <begin position="63"/>
        <end position="334"/>
    </location>
</feature>
<dbReference type="SUPFAM" id="SSF53807">
    <property type="entry name" value="Helical backbone' metal receptor"/>
    <property type="match status" value="1"/>
</dbReference>
<dbReference type="PROSITE" id="PS50983">
    <property type="entry name" value="FE_B12_PBP"/>
    <property type="match status" value="1"/>
</dbReference>
<evidence type="ECO:0000256" key="5">
    <source>
        <dbReference type="SAM" id="Coils"/>
    </source>
</evidence>
<feature type="coiled-coil region" evidence="5">
    <location>
        <begin position="179"/>
        <end position="206"/>
    </location>
</feature>
<sequence length="334" mass="36764">MKKLTTVALFLFILVLAACSSENEETIANEEELANDETTNEEVSEITIEGVNGEVPLDGPAKKVVVLEWTYAENLLALGMQPAGMADIEGYGDYVNIEPQLDDTVVDVGGRQEPNLEAIASIEPDLIIGVSFRHDAMLDQLESIAPTVIFNPYPEDESINLYEEMEMTFNEMAKAVGKEAEATQVLADLEAQYEEAQAKIEAGNLETNDVILTLAYSGPQAPEIRVFTPNSMASIILEKIGLTNIHEPDQFEIFGSSTFNVEGLVKYEDANYLYTVPDTDNIYENQLKGNKVWENLTFVAEDRLYDLGADTWLYGGPLSAGTLVDQITATLVNE</sequence>
<dbReference type="PROSITE" id="PS51257">
    <property type="entry name" value="PROKAR_LIPOPROTEIN"/>
    <property type="match status" value="1"/>
</dbReference>
<evidence type="ECO:0000256" key="4">
    <source>
        <dbReference type="ARBA" id="ARBA00022729"/>
    </source>
</evidence>
<dbReference type="RefSeq" id="WP_034630297.1">
    <property type="nucleotide sequence ID" value="NZ_JRJU01000018.1"/>
</dbReference>
<feature type="signal peptide" evidence="6">
    <location>
        <begin position="1"/>
        <end position="20"/>
    </location>
</feature>
<keyword evidence="5" id="KW-0175">Coiled coil</keyword>
<dbReference type="CDD" id="cd01146">
    <property type="entry name" value="FhuD"/>
    <property type="match status" value="1"/>
</dbReference>
<dbReference type="eggNOG" id="COG0614">
    <property type="taxonomic scope" value="Bacteria"/>
</dbReference>
<dbReference type="Proteomes" id="UP000030832">
    <property type="component" value="Unassembled WGS sequence"/>
</dbReference>
<dbReference type="Pfam" id="PF01497">
    <property type="entry name" value="Peripla_BP_2"/>
    <property type="match status" value="1"/>
</dbReference>
<evidence type="ECO:0000256" key="1">
    <source>
        <dbReference type="ARBA" id="ARBA00004193"/>
    </source>
</evidence>
<dbReference type="InterPro" id="IPR051313">
    <property type="entry name" value="Bact_iron-sidero_bind"/>
</dbReference>
<evidence type="ECO:0000256" key="6">
    <source>
        <dbReference type="SAM" id="SignalP"/>
    </source>
</evidence>
<comment type="similarity">
    <text evidence="2">Belongs to the bacterial solute-binding protein 8 family.</text>
</comment>